<dbReference type="GeneID" id="140014829"/>
<dbReference type="Proteomes" id="UP001652660">
    <property type="component" value="Chromosome 9e"/>
</dbReference>
<gene>
    <name evidence="2 3 4" type="primary">LOC140014829</name>
</gene>
<keyword evidence="1" id="KW-1185">Reference proteome</keyword>
<dbReference type="SUPFAM" id="SSF50249">
    <property type="entry name" value="Nucleic acid-binding proteins"/>
    <property type="match status" value="1"/>
</dbReference>
<protein>
    <submittedName>
        <fullName evidence="2 3">Uncharacterized protein isoform X1</fullName>
    </submittedName>
</protein>
<dbReference type="RefSeq" id="XP_071922443.1">
    <property type="nucleotide sequence ID" value="XM_072066342.1"/>
</dbReference>
<reference evidence="2 3" key="1">
    <citation type="submission" date="2025-05" db="UniProtKB">
        <authorList>
            <consortium name="RefSeq"/>
        </authorList>
    </citation>
    <scope>IDENTIFICATION</scope>
    <source>
        <tissue evidence="2 3">Leaves</tissue>
    </source>
</reference>
<proteinExistence type="predicted"/>
<name>A0ABM4VSD6_COFAR</name>
<evidence type="ECO:0000313" key="3">
    <source>
        <dbReference type="RefSeq" id="XP_071922443.1"/>
    </source>
</evidence>
<dbReference type="RefSeq" id="XP_071922442.1">
    <property type="nucleotide sequence ID" value="XM_072066341.1"/>
</dbReference>
<evidence type="ECO:0000313" key="1">
    <source>
        <dbReference type="Proteomes" id="UP001652660"/>
    </source>
</evidence>
<organism evidence="1 4">
    <name type="scientific">Coffea arabica</name>
    <name type="common">Arabian coffee</name>
    <dbReference type="NCBI Taxonomy" id="13443"/>
    <lineage>
        <taxon>Eukaryota</taxon>
        <taxon>Viridiplantae</taxon>
        <taxon>Streptophyta</taxon>
        <taxon>Embryophyta</taxon>
        <taxon>Tracheophyta</taxon>
        <taxon>Spermatophyta</taxon>
        <taxon>Magnoliopsida</taxon>
        <taxon>eudicotyledons</taxon>
        <taxon>Gunneridae</taxon>
        <taxon>Pentapetalae</taxon>
        <taxon>asterids</taxon>
        <taxon>lamiids</taxon>
        <taxon>Gentianales</taxon>
        <taxon>Rubiaceae</taxon>
        <taxon>Ixoroideae</taxon>
        <taxon>Gardenieae complex</taxon>
        <taxon>Bertiereae - Coffeeae clade</taxon>
        <taxon>Coffeeae</taxon>
        <taxon>Coffea</taxon>
    </lineage>
</organism>
<sequence length="176" mass="19572">MAIGSYPYYWVLTDQTVIDEVFEIEAPKLPCYFALDSISSCHTVAETEKFINIMGIVLCVFPAREVYFEGGPSIARDYAIFNYEACVTLMITDETRSLNPVAMGDKAEKLIGISVHRLFQAEQENVHLTDRVASELEGKVLLCYVKHSNDVIRAVKGAPYTIVTVYGANEIGSNTC</sequence>
<dbReference type="RefSeq" id="XP_071922444.1">
    <property type="nucleotide sequence ID" value="XM_072066343.1"/>
</dbReference>
<dbReference type="Gene3D" id="2.40.50.140">
    <property type="entry name" value="Nucleic acid-binding proteins"/>
    <property type="match status" value="1"/>
</dbReference>
<evidence type="ECO:0000313" key="2">
    <source>
        <dbReference type="RefSeq" id="XP_071922442.1"/>
    </source>
</evidence>
<dbReference type="InterPro" id="IPR012340">
    <property type="entry name" value="NA-bd_OB-fold"/>
</dbReference>
<evidence type="ECO:0000313" key="4">
    <source>
        <dbReference type="RefSeq" id="XP_071922444.1"/>
    </source>
</evidence>
<accession>A0ABM4VSD6</accession>